<dbReference type="EMBL" id="NAJP01000077">
    <property type="protein sequence ID" value="TKA34731.1"/>
    <property type="molecule type" value="Genomic_DNA"/>
</dbReference>
<proteinExistence type="predicted"/>
<dbReference type="Proteomes" id="UP000310066">
    <property type="component" value="Unassembled WGS sequence"/>
</dbReference>
<comment type="caution">
    <text evidence="1">The sequence shown here is derived from an EMBL/GenBank/DDBJ whole genome shotgun (WGS) entry which is preliminary data.</text>
</comment>
<evidence type="ECO:0000313" key="2">
    <source>
        <dbReference type="Proteomes" id="UP000310066"/>
    </source>
</evidence>
<accession>A0A4U0UGK6</accession>
<dbReference type="OrthoDB" id="3874460at2759"/>
<reference evidence="1 2" key="1">
    <citation type="submission" date="2017-03" db="EMBL/GenBank/DDBJ databases">
        <title>Genomes of endolithic fungi from Antarctica.</title>
        <authorList>
            <person name="Coleine C."/>
            <person name="Masonjones S."/>
            <person name="Stajich J.E."/>
        </authorList>
    </citation>
    <scope>NUCLEOTIDE SEQUENCE [LARGE SCALE GENOMIC DNA]</scope>
    <source>
        <strain evidence="1 2">CCFEE 5311</strain>
    </source>
</reference>
<dbReference type="AlphaFoldDB" id="A0A4U0UGK6"/>
<name>A0A4U0UGK6_9PEZI</name>
<organism evidence="1 2">
    <name type="scientific">Friedmanniomyces endolithicus</name>
    <dbReference type="NCBI Taxonomy" id="329885"/>
    <lineage>
        <taxon>Eukaryota</taxon>
        <taxon>Fungi</taxon>
        <taxon>Dikarya</taxon>
        <taxon>Ascomycota</taxon>
        <taxon>Pezizomycotina</taxon>
        <taxon>Dothideomycetes</taxon>
        <taxon>Dothideomycetidae</taxon>
        <taxon>Mycosphaerellales</taxon>
        <taxon>Teratosphaeriaceae</taxon>
        <taxon>Friedmanniomyces</taxon>
    </lineage>
</organism>
<sequence>MAQSESERTRPRFSITELPIIRLLNPSGRRRSSKGKEPMVSVPPEALEDAYLPTADARILAVHGMGAPIAWSHHDFTHRVPLLGEPGPSDWYRRTPSFPSSRGNGGMFSIGSPIDSEHPSPTDISGVVVVPDSMPVCEKPAEETPETPVDCCEGVLEEEDGRDKRRSFFKRALDRLS</sequence>
<protein>
    <submittedName>
        <fullName evidence="1">Uncharacterized protein</fullName>
    </submittedName>
</protein>
<gene>
    <name evidence="1" type="ORF">B0A54_13331</name>
</gene>
<evidence type="ECO:0000313" key="1">
    <source>
        <dbReference type="EMBL" id="TKA34731.1"/>
    </source>
</evidence>